<name>A0A921NH39_9PSED</name>
<reference evidence="1" key="2">
    <citation type="submission" date="2021-09" db="EMBL/GenBank/DDBJ databases">
        <authorList>
            <person name="Gilroy R."/>
        </authorList>
    </citation>
    <scope>NUCLEOTIDE SEQUENCE</scope>
    <source>
        <strain evidence="1">ChiSjej2B20-17149</strain>
    </source>
</reference>
<protein>
    <submittedName>
        <fullName evidence="1">Uncharacterized protein</fullName>
    </submittedName>
</protein>
<sequence>MTDKMREEFETAVALEAKEPVLAVYLSRRHDTYSTSTLHFAWWAWKASHAALLKKQVKEQEEFLDHLADFEHEDTFHD</sequence>
<gene>
    <name evidence="1" type="ORF">K8W20_06675</name>
</gene>
<dbReference type="Proteomes" id="UP000752172">
    <property type="component" value="Unassembled WGS sequence"/>
</dbReference>
<dbReference type="AlphaFoldDB" id="A0A921NH39"/>
<accession>A0A921NH39</accession>
<organism evidence="1 2">
    <name type="scientific">Pseudomonas lactis</name>
    <dbReference type="NCBI Taxonomy" id="1615674"/>
    <lineage>
        <taxon>Bacteria</taxon>
        <taxon>Pseudomonadati</taxon>
        <taxon>Pseudomonadota</taxon>
        <taxon>Gammaproteobacteria</taxon>
        <taxon>Pseudomonadales</taxon>
        <taxon>Pseudomonadaceae</taxon>
        <taxon>Pseudomonas</taxon>
    </lineage>
</organism>
<evidence type="ECO:0000313" key="2">
    <source>
        <dbReference type="Proteomes" id="UP000752172"/>
    </source>
</evidence>
<dbReference type="RefSeq" id="WP_278916332.1">
    <property type="nucleotide sequence ID" value="NZ_DYTS01000117.1"/>
</dbReference>
<evidence type="ECO:0000313" key="1">
    <source>
        <dbReference type="EMBL" id="HJH18379.1"/>
    </source>
</evidence>
<proteinExistence type="predicted"/>
<dbReference type="InterPro" id="IPR058601">
    <property type="entry name" value="Phage_phiTE_015-like"/>
</dbReference>
<comment type="caution">
    <text evidence="1">The sequence shown here is derived from an EMBL/GenBank/DDBJ whole genome shotgun (WGS) entry which is preliminary data.</text>
</comment>
<reference evidence="1" key="1">
    <citation type="journal article" date="2021" name="PeerJ">
        <title>Extensive microbial diversity within the chicken gut microbiome revealed by metagenomics and culture.</title>
        <authorList>
            <person name="Gilroy R."/>
            <person name="Ravi A."/>
            <person name="Getino M."/>
            <person name="Pursley I."/>
            <person name="Horton D.L."/>
            <person name="Alikhan N.F."/>
            <person name="Baker D."/>
            <person name="Gharbi K."/>
            <person name="Hall N."/>
            <person name="Watson M."/>
            <person name="Adriaenssens E.M."/>
            <person name="Foster-Nyarko E."/>
            <person name="Jarju S."/>
            <person name="Secka A."/>
            <person name="Antonio M."/>
            <person name="Oren A."/>
            <person name="Chaudhuri R.R."/>
            <person name="La Ragione R."/>
            <person name="Hildebrand F."/>
            <person name="Pallen M.J."/>
        </authorList>
    </citation>
    <scope>NUCLEOTIDE SEQUENCE</scope>
    <source>
        <strain evidence="1">ChiSjej2B20-17149</strain>
    </source>
</reference>
<dbReference type="Pfam" id="PF26207">
    <property type="entry name" value="Phage_phiTE_015"/>
    <property type="match status" value="1"/>
</dbReference>
<dbReference type="EMBL" id="DYTS01000117">
    <property type="protein sequence ID" value="HJH18379.1"/>
    <property type="molecule type" value="Genomic_DNA"/>
</dbReference>